<reference evidence="2" key="1">
    <citation type="submission" date="2016-02" db="EMBL/GenBank/DDBJ databases">
        <authorList>
            <person name="Holder M.E."/>
            <person name="Ajami N.J."/>
            <person name="Petrosino J.F."/>
        </authorList>
    </citation>
    <scope>NUCLEOTIDE SEQUENCE [LARGE SCALE GENOMIC DNA]</scope>
    <source>
        <strain evidence="2">CCUG 45958</strain>
    </source>
</reference>
<protein>
    <submittedName>
        <fullName evidence="1">Uncharacterized protein</fullName>
    </submittedName>
</protein>
<dbReference type="Proteomes" id="UP000069241">
    <property type="component" value="Chromosome"/>
</dbReference>
<dbReference type="KEGG" id="dfi:AXF13_02075"/>
<accession>A0A120KLX8</accession>
<proteinExistence type="predicted"/>
<organism evidence="1 2">
    <name type="scientific">Desulfovibrio fairfieldensis</name>
    <dbReference type="NCBI Taxonomy" id="44742"/>
    <lineage>
        <taxon>Bacteria</taxon>
        <taxon>Pseudomonadati</taxon>
        <taxon>Thermodesulfobacteriota</taxon>
        <taxon>Desulfovibrionia</taxon>
        <taxon>Desulfovibrionales</taxon>
        <taxon>Desulfovibrionaceae</taxon>
        <taxon>Desulfovibrio</taxon>
    </lineage>
</organism>
<name>A0A120KLX8_9BACT</name>
<evidence type="ECO:0000313" key="2">
    <source>
        <dbReference type="Proteomes" id="UP000069241"/>
    </source>
</evidence>
<dbReference type="AlphaFoldDB" id="A0A120KLX8"/>
<keyword evidence="2" id="KW-1185">Reference proteome</keyword>
<gene>
    <name evidence="1" type="ORF">AXF13_02075</name>
</gene>
<dbReference type="EMBL" id="CP014229">
    <property type="protein sequence ID" value="AMD89001.1"/>
    <property type="molecule type" value="Genomic_DNA"/>
</dbReference>
<sequence>MGILWGMVLPPRRAAQADYDRAKRIGGTGVLFVGKENKRPAAAECSRLHDRGGPRCLTRAAG</sequence>
<evidence type="ECO:0000313" key="1">
    <source>
        <dbReference type="EMBL" id="AMD89001.1"/>
    </source>
</evidence>